<keyword evidence="2" id="KW-0732">Signal</keyword>
<feature type="region of interest" description="Disordered" evidence="1">
    <location>
        <begin position="42"/>
        <end position="65"/>
    </location>
</feature>
<name>A0A4V5P7L8_MONMO</name>
<feature type="chain" id="PRO_5021019059" evidence="2">
    <location>
        <begin position="26"/>
        <end position="65"/>
    </location>
</feature>
<feature type="signal peptide" evidence="2">
    <location>
        <begin position="1"/>
        <end position="25"/>
    </location>
</feature>
<reference evidence="4" key="1">
    <citation type="journal article" date="2019" name="IScience">
        <title>Narwhal Genome Reveals Long-Term Low Genetic Diversity despite Current Large Abundance Size.</title>
        <authorList>
            <person name="Westbury M.V."/>
            <person name="Petersen B."/>
            <person name="Garde E."/>
            <person name="Heide-Jorgensen M.P."/>
            <person name="Lorenzen E.D."/>
        </authorList>
    </citation>
    <scope>NUCLEOTIDE SEQUENCE [LARGE SCALE GENOMIC DNA]</scope>
</reference>
<proteinExistence type="predicted"/>
<sequence length="65" mass="7674">MDFRIQSPQTHWLLYFPFLVPSAVGKCLYSYECDWSWKQHKYTSSEPNTSTATSPHGQSHMHHPY</sequence>
<gene>
    <name evidence="3" type="ORF">EI555_012845</name>
</gene>
<comment type="caution">
    <text evidence="3">The sequence shown here is derived from an EMBL/GenBank/DDBJ whole genome shotgun (WGS) entry which is preliminary data.</text>
</comment>
<dbReference type="AlphaFoldDB" id="A0A4V5P7L8"/>
<accession>A0A4V5P7L8</accession>
<dbReference type="Proteomes" id="UP000308365">
    <property type="component" value="Unassembled WGS sequence"/>
</dbReference>
<evidence type="ECO:0000256" key="1">
    <source>
        <dbReference type="SAM" id="MobiDB-lite"/>
    </source>
</evidence>
<evidence type="ECO:0000313" key="4">
    <source>
        <dbReference type="Proteomes" id="UP000308365"/>
    </source>
</evidence>
<protein>
    <submittedName>
        <fullName evidence="3">Uncharacterized protein</fullName>
    </submittedName>
</protein>
<organism evidence="3 4">
    <name type="scientific">Monodon monoceros</name>
    <name type="common">Narwhal</name>
    <name type="synonym">Ceratodon monodon</name>
    <dbReference type="NCBI Taxonomy" id="40151"/>
    <lineage>
        <taxon>Eukaryota</taxon>
        <taxon>Metazoa</taxon>
        <taxon>Chordata</taxon>
        <taxon>Craniata</taxon>
        <taxon>Vertebrata</taxon>
        <taxon>Euteleostomi</taxon>
        <taxon>Mammalia</taxon>
        <taxon>Eutheria</taxon>
        <taxon>Laurasiatheria</taxon>
        <taxon>Artiodactyla</taxon>
        <taxon>Whippomorpha</taxon>
        <taxon>Cetacea</taxon>
        <taxon>Odontoceti</taxon>
        <taxon>Monodontidae</taxon>
        <taxon>Monodon</taxon>
    </lineage>
</organism>
<feature type="non-terminal residue" evidence="3">
    <location>
        <position position="65"/>
    </location>
</feature>
<feature type="compositionally biased region" description="Polar residues" evidence="1">
    <location>
        <begin position="42"/>
        <end position="57"/>
    </location>
</feature>
<evidence type="ECO:0000313" key="3">
    <source>
        <dbReference type="EMBL" id="TKC40590.1"/>
    </source>
</evidence>
<dbReference type="EMBL" id="RWIC01000730">
    <property type="protein sequence ID" value="TKC40590.1"/>
    <property type="molecule type" value="Genomic_DNA"/>
</dbReference>
<evidence type="ECO:0000256" key="2">
    <source>
        <dbReference type="SAM" id="SignalP"/>
    </source>
</evidence>